<dbReference type="CDD" id="cd00078">
    <property type="entry name" value="HECTc"/>
    <property type="match status" value="1"/>
</dbReference>
<name>A0A9D4Z508_ADICA</name>
<evidence type="ECO:0000313" key="10">
    <source>
        <dbReference type="Proteomes" id="UP000886520"/>
    </source>
</evidence>
<dbReference type="EC" id="2.3.2.26" evidence="2"/>
<evidence type="ECO:0000313" key="9">
    <source>
        <dbReference type="EMBL" id="KAI5061390.1"/>
    </source>
</evidence>
<dbReference type="InterPro" id="IPR000569">
    <property type="entry name" value="HECT_dom"/>
</dbReference>
<evidence type="ECO:0000256" key="4">
    <source>
        <dbReference type="ARBA" id="ARBA00022786"/>
    </source>
</evidence>
<dbReference type="GO" id="GO:0000209">
    <property type="term" value="P:protein polyubiquitination"/>
    <property type="evidence" value="ECO:0007669"/>
    <property type="project" value="InterPro"/>
</dbReference>
<keyword evidence="10" id="KW-1185">Reference proteome</keyword>
<dbReference type="OrthoDB" id="8068875at2759"/>
<evidence type="ECO:0000256" key="7">
    <source>
        <dbReference type="PROSITE-ProRule" id="PRU00104"/>
    </source>
</evidence>
<dbReference type="Proteomes" id="UP000886520">
    <property type="component" value="Chromosome 23"/>
</dbReference>
<dbReference type="EMBL" id="JABFUD020000023">
    <property type="protein sequence ID" value="KAI5061390.1"/>
    <property type="molecule type" value="Genomic_DNA"/>
</dbReference>
<evidence type="ECO:0000256" key="2">
    <source>
        <dbReference type="ARBA" id="ARBA00012485"/>
    </source>
</evidence>
<proteinExistence type="inferred from homology"/>
<dbReference type="Gene3D" id="3.30.2160.10">
    <property type="entry name" value="Hect, E3 ligase catalytic domain"/>
    <property type="match status" value="1"/>
</dbReference>
<reference evidence="9" key="1">
    <citation type="submission" date="2021-01" db="EMBL/GenBank/DDBJ databases">
        <title>Adiantum capillus-veneris genome.</title>
        <authorList>
            <person name="Fang Y."/>
            <person name="Liao Q."/>
        </authorList>
    </citation>
    <scope>NUCLEOTIDE SEQUENCE</scope>
    <source>
        <strain evidence="9">H3</strain>
        <tissue evidence="9">Leaf</tissue>
    </source>
</reference>
<protein>
    <recommendedName>
        <fullName evidence="2">HECT-type E3 ubiquitin transferase</fullName>
        <ecNumber evidence="2">2.3.2.26</ecNumber>
    </recommendedName>
</protein>
<accession>A0A9D4Z508</accession>
<dbReference type="InterPro" id="IPR044611">
    <property type="entry name" value="E3A/B/C-like"/>
</dbReference>
<keyword evidence="3" id="KW-0808">Transferase</keyword>
<evidence type="ECO:0000256" key="3">
    <source>
        <dbReference type="ARBA" id="ARBA00022679"/>
    </source>
</evidence>
<comment type="caution">
    <text evidence="7">Lacks conserved residue(s) required for the propagation of feature annotation.</text>
</comment>
<comment type="function">
    <text evidence="5">Probable E3 ubiquitin-protein ligase which mediates ubiquitination and subsequent proteasomal degradation of target proteins.</text>
</comment>
<dbReference type="Pfam" id="PF00632">
    <property type="entry name" value="HECT"/>
    <property type="match status" value="1"/>
</dbReference>
<dbReference type="Gene3D" id="3.90.1750.10">
    <property type="entry name" value="Hect, E3 ligase catalytic domains"/>
    <property type="match status" value="1"/>
</dbReference>
<comment type="catalytic activity">
    <reaction evidence="1">
        <text>S-ubiquitinyl-[E2 ubiquitin-conjugating enzyme]-L-cysteine + [acceptor protein]-L-lysine = [E2 ubiquitin-conjugating enzyme]-L-cysteine + N(6)-ubiquitinyl-[acceptor protein]-L-lysine.</text>
        <dbReference type="EC" id="2.3.2.26"/>
    </reaction>
</comment>
<dbReference type="SUPFAM" id="SSF56204">
    <property type="entry name" value="Hect, E3 ligase catalytic domain"/>
    <property type="match status" value="1"/>
</dbReference>
<comment type="similarity">
    <text evidence="6">Belongs to the UPL family.</text>
</comment>
<dbReference type="GO" id="GO:0061630">
    <property type="term" value="F:ubiquitin protein ligase activity"/>
    <property type="evidence" value="ECO:0007669"/>
    <property type="project" value="UniProtKB-EC"/>
</dbReference>
<evidence type="ECO:0000256" key="1">
    <source>
        <dbReference type="ARBA" id="ARBA00000885"/>
    </source>
</evidence>
<evidence type="ECO:0000256" key="5">
    <source>
        <dbReference type="ARBA" id="ARBA00057703"/>
    </source>
</evidence>
<comment type="caution">
    <text evidence="9">The sequence shown here is derived from an EMBL/GenBank/DDBJ whole genome shotgun (WGS) entry which is preliminary data.</text>
</comment>
<dbReference type="PANTHER" id="PTHR45700">
    <property type="entry name" value="UBIQUITIN-PROTEIN LIGASE E3C"/>
    <property type="match status" value="1"/>
</dbReference>
<dbReference type="InterPro" id="IPR035983">
    <property type="entry name" value="Hect_E3_ubiquitin_ligase"/>
</dbReference>
<gene>
    <name evidence="9" type="ORF">GOP47_0023895</name>
</gene>
<organism evidence="9 10">
    <name type="scientific">Adiantum capillus-veneris</name>
    <name type="common">Maidenhair fern</name>
    <dbReference type="NCBI Taxonomy" id="13818"/>
    <lineage>
        <taxon>Eukaryota</taxon>
        <taxon>Viridiplantae</taxon>
        <taxon>Streptophyta</taxon>
        <taxon>Embryophyta</taxon>
        <taxon>Tracheophyta</taxon>
        <taxon>Polypodiopsida</taxon>
        <taxon>Polypodiidae</taxon>
        <taxon>Polypodiales</taxon>
        <taxon>Pteridineae</taxon>
        <taxon>Pteridaceae</taxon>
        <taxon>Vittarioideae</taxon>
        <taxon>Adiantum</taxon>
    </lineage>
</organism>
<dbReference type="GO" id="GO:0006511">
    <property type="term" value="P:ubiquitin-dependent protein catabolic process"/>
    <property type="evidence" value="ECO:0007669"/>
    <property type="project" value="TreeGrafter"/>
</dbReference>
<dbReference type="AlphaFoldDB" id="A0A9D4Z508"/>
<feature type="domain" description="HECT" evidence="8">
    <location>
        <begin position="832"/>
        <end position="1116"/>
    </location>
</feature>
<dbReference type="FunFam" id="3.30.2160.10:FF:000002">
    <property type="entry name" value="Putative Ubiquitin-protein ligase E3C"/>
    <property type="match status" value="1"/>
</dbReference>
<dbReference type="PROSITE" id="PS50237">
    <property type="entry name" value="HECT"/>
    <property type="match status" value="1"/>
</dbReference>
<evidence type="ECO:0000259" key="8">
    <source>
        <dbReference type="PROSITE" id="PS50237"/>
    </source>
</evidence>
<keyword evidence="4 7" id="KW-0833">Ubl conjugation pathway</keyword>
<evidence type="ECO:0000256" key="6">
    <source>
        <dbReference type="ARBA" id="ARBA00061247"/>
    </source>
</evidence>
<dbReference type="Gene3D" id="3.30.2410.10">
    <property type="entry name" value="Hect, E3 ligase catalytic domain"/>
    <property type="match status" value="1"/>
</dbReference>
<sequence length="1139" mass="127864">MSSNNKVSLRGASAKEITRDALLQKATIQRNIRNEARRAASAAQLIQRVWRGYHSVCEAEIAIRSEWDAYVAKEWPVYQSTATAQTLTDCILRPFLFFTRRYHQKENVRGDSDRFVICFTILLQSINMADPLKNYCGLSTGSKDQQSTWRCQVHRLLRLSCLGLVEGSARHHSDLLKLASLSVRMLVALTDSNMWICFHKEDDKAHVKLVVCELLEWTAEGNGKIPLYPAVAVCIEQMCPLKREDGDRPVPLQKEKLLIVASAITVALRPLQQTPVEMDINRLGQRLSSAKRKASEDFCSCVLTIPYIVQRLPAAILPALQHPSVLSLCLEAFETLIPHLTTADISYHYFKTISQQVLLVPDYVNTSPSAAALTNIVALSKCPTVNGSTKFVDALSIDAYLKAVCSLLDQSLSWLKSLQTDSAENEQDDIHDCLVHKTRYCKCEKSPEALFQADARLQMLKDLEPLCQLWHLRQLLDQSCGKCNSEADHINLKSDTITATLKLSDIAMLYLKVSTVFKSLHEERIPCPVLNLLAFAPGFLCQLWGWLDDVLGLSQCCNEKANYKTAETKETGTHLDRLVPQKDERMSGSLSSRWASAVSKIKGKGSCSEAMDSNIKAIEEDRNANIWNIERMRSGPMGIPKEALRVLTLFCAAYGHLLMILDDEEFYERQVPFTLKQQRVIAASLNTLVYNGLLSASKQKSLPLLDVTIKCLNSLYGRDCRRSFCFVNLWLAPAFVNRPPIPAAARAHEVALASIRTRDYSQAPAIGYVLALIPHVIPFEERVQIFREFVRSDKMARKMVMGPGPASITVAVRRDHLVEDAFAQLNVLGSSLKSGINVSFVNELGLSEAGLDYGGLFKEFLTDLAKAAFDPGYGLFAQRETDEGLLFPHAAAGKLQHGLQMLEFLGRIVGKAIYEGILLDFSFSHVFIWKLLGRYVFFDELSALDPELHQNLMYLKHYEGDAMDLALDFTVTEELFGKRKIVELKPGGAQIQVTNENKLQYVYAMADYKLNKQMQPLISAFSGGLSDIISPAWLSLFNARELNQLISGGEHDFDVDDLKANTKYTGGFTETSRTIKQFWEVLREFEPGERCALLKFVTSCSRAPLLGFKHLQPAFTIHKVLNFWASMSPFFLIFWSAYL</sequence>
<dbReference type="PANTHER" id="PTHR45700:SF2">
    <property type="entry name" value="UBIQUITIN-PROTEIN LIGASE E3C"/>
    <property type="match status" value="1"/>
</dbReference>
<dbReference type="SMART" id="SM00119">
    <property type="entry name" value="HECTc"/>
    <property type="match status" value="1"/>
</dbReference>